<dbReference type="AlphaFoldDB" id="A0A0H1BC00"/>
<evidence type="ECO:0000256" key="1">
    <source>
        <dbReference type="SAM" id="MobiDB-lite"/>
    </source>
</evidence>
<dbReference type="EMBL" id="LDEV01002553">
    <property type="protein sequence ID" value="KLJ08648.1"/>
    <property type="molecule type" value="Genomic_DNA"/>
</dbReference>
<comment type="caution">
    <text evidence="2">The sequence shown here is derived from an EMBL/GenBank/DDBJ whole genome shotgun (WGS) entry which is preliminary data.</text>
</comment>
<evidence type="ECO:0000313" key="3">
    <source>
        <dbReference type="Proteomes" id="UP000053573"/>
    </source>
</evidence>
<dbReference type="STRING" id="2060906.A0A0H1BC00"/>
<name>A0A0H1BC00_9EURO</name>
<keyword evidence="3" id="KW-1185">Reference proteome</keyword>
<proteinExistence type="predicted"/>
<feature type="compositionally biased region" description="Polar residues" evidence="1">
    <location>
        <begin position="206"/>
        <end position="234"/>
    </location>
</feature>
<dbReference type="Proteomes" id="UP000053573">
    <property type="component" value="Unassembled WGS sequence"/>
</dbReference>
<feature type="compositionally biased region" description="Acidic residues" evidence="1">
    <location>
        <begin position="37"/>
        <end position="55"/>
    </location>
</feature>
<gene>
    <name evidence="2" type="ORF">EMPG_15912</name>
</gene>
<accession>A0A0H1BC00</accession>
<reference evidence="3" key="1">
    <citation type="journal article" date="2015" name="PLoS Genet.">
        <title>The dynamic genome and transcriptome of the human fungal pathogen Blastomyces and close relative Emmonsia.</title>
        <authorList>
            <person name="Munoz J.F."/>
            <person name="Gauthier G.M."/>
            <person name="Desjardins C.A."/>
            <person name="Gallo J.E."/>
            <person name="Holder J."/>
            <person name="Sullivan T.D."/>
            <person name="Marty A.J."/>
            <person name="Carmen J.C."/>
            <person name="Chen Z."/>
            <person name="Ding L."/>
            <person name="Gujja S."/>
            <person name="Magrini V."/>
            <person name="Misas E."/>
            <person name="Mitreva M."/>
            <person name="Priest M."/>
            <person name="Saif S."/>
            <person name="Whiston E.A."/>
            <person name="Young S."/>
            <person name="Zeng Q."/>
            <person name="Goldman W.E."/>
            <person name="Mardis E.R."/>
            <person name="Taylor J.W."/>
            <person name="McEwen J.G."/>
            <person name="Clay O.K."/>
            <person name="Klein B.S."/>
            <person name="Cuomo C.A."/>
        </authorList>
    </citation>
    <scope>NUCLEOTIDE SEQUENCE [LARGE SCALE GENOMIC DNA]</scope>
    <source>
        <strain evidence="3">UAMH 139</strain>
    </source>
</reference>
<organism evidence="2 3">
    <name type="scientific">Blastomyces silverae</name>
    <dbReference type="NCBI Taxonomy" id="2060906"/>
    <lineage>
        <taxon>Eukaryota</taxon>
        <taxon>Fungi</taxon>
        <taxon>Dikarya</taxon>
        <taxon>Ascomycota</taxon>
        <taxon>Pezizomycotina</taxon>
        <taxon>Eurotiomycetes</taxon>
        <taxon>Eurotiomycetidae</taxon>
        <taxon>Onygenales</taxon>
        <taxon>Ajellomycetaceae</taxon>
        <taxon>Blastomyces</taxon>
    </lineage>
</organism>
<feature type="compositionally biased region" description="Low complexity" evidence="1">
    <location>
        <begin position="96"/>
        <end position="114"/>
    </location>
</feature>
<feature type="region of interest" description="Disordered" evidence="1">
    <location>
        <begin position="1"/>
        <end position="234"/>
    </location>
</feature>
<sequence length="234" mass="24226">MGRQSNGAGSHIEGYNAVDEMDEESDAASSSGNEWDGRDEDNEYGDGDGDEEMSDVESYSPDGSDNDGNGYGASQRSLVVQLRYGKAKRGLGSSSPAAAPDTPTNPAAGQAPGPNAQPIPIQPEASEANHQHPFAVVVSPKNESTAPAVAPPLLPLPVNSDKKHVFSPEPTAPPATTTITPPPPPSVTSSKDTHLVSNIVPAVKQPQVSPMDTNIPRNQETTHPPSGQNGVLPG</sequence>
<dbReference type="OrthoDB" id="349045at2759"/>
<feature type="compositionally biased region" description="Polar residues" evidence="1">
    <location>
        <begin position="61"/>
        <end position="78"/>
    </location>
</feature>
<protein>
    <submittedName>
        <fullName evidence="2">Uncharacterized protein</fullName>
    </submittedName>
</protein>
<evidence type="ECO:0000313" key="2">
    <source>
        <dbReference type="EMBL" id="KLJ08648.1"/>
    </source>
</evidence>